<dbReference type="PANTHER" id="PTHR12542:SF49">
    <property type="entry name" value="EXOCYST SUBUNIT EXO70 FAMILY PROTEIN"/>
    <property type="match status" value="1"/>
</dbReference>
<dbReference type="Gene3D" id="1.20.1280.170">
    <property type="entry name" value="Exocyst complex component Exo70"/>
    <property type="match status" value="1"/>
</dbReference>
<feature type="domain" description="Exocyst complex subunit Exo70 C-terminal" evidence="4">
    <location>
        <begin position="267"/>
        <end position="632"/>
    </location>
</feature>
<dbReference type="SUPFAM" id="SSF74788">
    <property type="entry name" value="Cullin repeat-like"/>
    <property type="match status" value="1"/>
</dbReference>
<evidence type="ECO:0000259" key="4">
    <source>
        <dbReference type="Pfam" id="PF03081"/>
    </source>
</evidence>
<dbReference type="InterPro" id="IPR046364">
    <property type="entry name" value="Exo70_C"/>
</dbReference>
<keyword evidence="3" id="KW-0268">Exocytosis</keyword>
<dbReference type="GO" id="GO:0005546">
    <property type="term" value="F:phosphatidylinositol-4,5-bisphosphate binding"/>
    <property type="evidence" value="ECO:0007669"/>
    <property type="project" value="InterPro"/>
</dbReference>
<dbReference type="EMBL" id="GDJX01007327">
    <property type="protein sequence ID" value="JAT60609.1"/>
    <property type="molecule type" value="Transcribed_RNA"/>
</dbReference>
<proteinExistence type="inferred from homology"/>
<sequence>MEDCKSVAAKCREGEGVEVHKQNAKSSDSNEKLTNDMIDAISDLGNQFCKINLAETRGSNDIEAWLDSMQHKVLSWDPFVSMIWDSESVEVCEYLHVVDEVRRFTRNVETLQLKNVDLQKYEPLQHAHSILQMAMARLEEEFIQCLVQHQQPLELDHTSFRSMEEDIMDDYSNSSFDDESVEAKPQRSSSKSSEEFVIDLIQPNAVADLKRIADVMFMCNYEKECCHAYVSARKIALDECLSVLHVEKLSIEEILRMGSSLLSTKVKRWSRAMKVFFRVYLASERHLCDHIFGDFAGSVSKTCFIEASKGSVFHLLNFGEAVAIGPPLPEKLFYVLDMYEGLTDLLPDIEDLFPEISGSCILTDCHEVLRRLGQSIKGSFNEFKKAIRDKTSTIPFAGGGTHHLTKYVMNYIKLVADYRVTLNLLLEHHDEREAVTFSEEICELGSSFSLSPLGHNLVSIASVLETNLGCRSMLYGDASLQHFFMMNNIFYMVKKVKESDLRALLGDDWLRAHNGKFRQHALNYERASWNPALSFLKDEGICSPGSSYPSKTVLKERFKTFNLAFEEIYKTQTAWLIPDEQLREDLRISISLKVLQAYRTFTGRYLVHLDSVRNRGKYVKFCPDDLQNYILDLFEGSAKSLHFSWRR</sequence>
<comment type="function">
    <text evidence="3">Component of the exocyst complex.</text>
</comment>
<dbReference type="InterPro" id="IPR016159">
    <property type="entry name" value="Cullin_repeat-like_dom_sf"/>
</dbReference>
<reference evidence="5" key="1">
    <citation type="submission" date="2015-07" db="EMBL/GenBank/DDBJ databases">
        <title>Transcriptome Assembly of Anthurium amnicola.</title>
        <authorList>
            <person name="Suzuki J."/>
        </authorList>
    </citation>
    <scope>NUCLEOTIDE SEQUENCE</scope>
</reference>
<dbReference type="GO" id="GO:0015031">
    <property type="term" value="P:protein transport"/>
    <property type="evidence" value="ECO:0007669"/>
    <property type="project" value="UniProtKB-KW"/>
</dbReference>
<evidence type="ECO:0000256" key="1">
    <source>
        <dbReference type="ARBA" id="ARBA00006756"/>
    </source>
</evidence>
<comment type="similarity">
    <text evidence="1 3">Belongs to the EXO70 family.</text>
</comment>
<keyword evidence="3" id="KW-0653">Protein transport</keyword>
<accession>A0A1D1Z182</accession>
<organism evidence="5">
    <name type="scientific">Anthurium amnicola</name>
    <dbReference type="NCBI Taxonomy" id="1678845"/>
    <lineage>
        <taxon>Eukaryota</taxon>
        <taxon>Viridiplantae</taxon>
        <taxon>Streptophyta</taxon>
        <taxon>Embryophyta</taxon>
        <taxon>Tracheophyta</taxon>
        <taxon>Spermatophyta</taxon>
        <taxon>Magnoliopsida</taxon>
        <taxon>Liliopsida</taxon>
        <taxon>Araceae</taxon>
        <taxon>Pothoideae</taxon>
        <taxon>Potheae</taxon>
        <taxon>Anthurium</taxon>
    </lineage>
</organism>
<evidence type="ECO:0000256" key="2">
    <source>
        <dbReference type="ARBA" id="ARBA00022448"/>
    </source>
</evidence>
<dbReference type="GO" id="GO:0000145">
    <property type="term" value="C:exocyst"/>
    <property type="evidence" value="ECO:0007669"/>
    <property type="project" value="InterPro"/>
</dbReference>
<dbReference type="GO" id="GO:0006887">
    <property type="term" value="P:exocytosis"/>
    <property type="evidence" value="ECO:0007669"/>
    <property type="project" value="UniProtKB-KW"/>
</dbReference>
<dbReference type="AlphaFoldDB" id="A0A1D1Z182"/>
<dbReference type="PANTHER" id="PTHR12542">
    <property type="entry name" value="EXOCYST COMPLEX PROTEIN EXO70"/>
    <property type="match status" value="1"/>
</dbReference>
<dbReference type="Pfam" id="PF03081">
    <property type="entry name" value="Exo70_C"/>
    <property type="match status" value="1"/>
</dbReference>
<keyword evidence="2 3" id="KW-0813">Transport</keyword>
<gene>
    <name evidence="5" type="primary">Exoc7_9</name>
    <name evidence="5" type="ORF">g.26277</name>
</gene>
<evidence type="ECO:0000256" key="3">
    <source>
        <dbReference type="RuleBase" id="RU365026"/>
    </source>
</evidence>
<evidence type="ECO:0000313" key="5">
    <source>
        <dbReference type="EMBL" id="JAT60609.1"/>
    </source>
</evidence>
<dbReference type="InterPro" id="IPR004140">
    <property type="entry name" value="Exo70"/>
</dbReference>
<name>A0A1D1Z182_9ARAE</name>
<protein>
    <recommendedName>
        <fullName evidence="3">Exocyst subunit Exo70 family protein</fullName>
    </recommendedName>
</protein>
<dbReference type="Pfam" id="PF20669">
    <property type="entry name" value="Exo70_N"/>
    <property type="match status" value="1"/>
</dbReference>